<dbReference type="Proteomes" id="UP000256379">
    <property type="component" value="Unassembled WGS sequence"/>
</dbReference>
<gene>
    <name evidence="1" type="ORF">CQA53_06900</name>
</gene>
<proteinExistence type="predicted"/>
<sequence length="92" mass="10926">MNGTKKKEIESWLDSLKIALLESDSQKAFEITQNLPFNTDFIETIQHNDNDMLEYLNIAKELITQTIHLLHENKNSTRMQLDKIRQTRLFFM</sequence>
<dbReference type="OrthoDB" id="5328076at2"/>
<evidence type="ECO:0000313" key="2">
    <source>
        <dbReference type="Proteomes" id="UP000256379"/>
    </source>
</evidence>
<protein>
    <recommendedName>
        <fullName evidence="3">PH domain-containing protein</fullName>
    </recommendedName>
</protein>
<keyword evidence="2" id="KW-1185">Reference proteome</keyword>
<evidence type="ECO:0000313" key="1">
    <source>
        <dbReference type="EMBL" id="RDU65294.1"/>
    </source>
</evidence>
<name>A0A3D8IKY3_9HELI</name>
<evidence type="ECO:0008006" key="3">
    <source>
        <dbReference type="Google" id="ProtNLM"/>
    </source>
</evidence>
<organism evidence="1 2">
    <name type="scientific">Helicobacter didelphidarum</name>
    <dbReference type="NCBI Taxonomy" id="2040648"/>
    <lineage>
        <taxon>Bacteria</taxon>
        <taxon>Pseudomonadati</taxon>
        <taxon>Campylobacterota</taxon>
        <taxon>Epsilonproteobacteria</taxon>
        <taxon>Campylobacterales</taxon>
        <taxon>Helicobacteraceae</taxon>
        <taxon>Helicobacter</taxon>
    </lineage>
</organism>
<reference evidence="1 2" key="1">
    <citation type="submission" date="2018-04" db="EMBL/GenBank/DDBJ databases">
        <title>Novel Campyloabacter and Helicobacter Species and Strains.</title>
        <authorList>
            <person name="Mannion A.J."/>
            <person name="Shen Z."/>
            <person name="Fox J.G."/>
        </authorList>
    </citation>
    <scope>NUCLEOTIDE SEQUENCE [LARGE SCALE GENOMIC DNA]</scope>
    <source>
        <strain evidence="1 2">MIT 17-337</strain>
    </source>
</reference>
<comment type="caution">
    <text evidence="1">The sequence shown here is derived from an EMBL/GenBank/DDBJ whole genome shotgun (WGS) entry which is preliminary data.</text>
</comment>
<dbReference type="RefSeq" id="WP_115543282.1">
    <property type="nucleotide sequence ID" value="NZ_NXLQ01000014.1"/>
</dbReference>
<accession>A0A3D8IKY3</accession>
<dbReference type="EMBL" id="NXLQ01000014">
    <property type="protein sequence ID" value="RDU65294.1"/>
    <property type="molecule type" value="Genomic_DNA"/>
</dbReference>
<dbReference type="AlphaFoldDB" id="A0A3D8IKY3"/>